<sequence>MRLKYAKRNVIYGTITYVVLMLLTFINRRIFINMLGQDMAGLQGLLQNVLSFLNLVESGVGMAIMFSLYKPFAEDDRVQIKSTVNLYSKIYKVSGTIVLIAGIVLSGALGIFVKNQIPIDYVRICFILYVIDTTLTYYFSYKTCMLYASQKGYIISICDFAFKAVRGIVQIFMLFIFKSFLLYIAIQILTNVGYLITINYMVKKKFPWFKETEVSEVKEKNNIIKNIKALFIHKVGAFVVFGTDNMLISYYLNLKIVAMYTNYQMVISFCQNFINKIFEGLTASIGNLLTEGDSEKSFGIFKKLMFVNFWISSMATISLYNAFDKFVTIWIGKEYILDNMVVIVLLANFYITTMRMCIDKFKESGGLYYEDRYAPIFEVIINLVFSIMLVKKFGLVGVFVGTLISNLSVVFWVKPKVVFNKVFKRSLSQYIVRYIGYLGIGVIPFLLTRIIGSFINVENIIFSFLIEVVLNVVVINLTYLVIFYRSEEFLYYKGLVIKKLKRR</sequence>
<dbReference type="InterPro" id="IPR002797">
    <property type="entry name" value="Polysacc_synth"/>
</dbReference>
<gene>
    <name evidence="7" type="ORF">IO99_04975</name>
</gene>
<keyword evidence="3 6" id="KW-0812">Transmembrane</keyword>
<dbReference type="AlphaFoldDB" id="A0A084JF89"/>
<dbReference type="STRING" id="318464.IO99_04975"/>
<feature type="transmembrane region" description="Helical" evidence="6">
    <location>
        <begin position="461"/>
        <end position="484"/>
    </location>
</feature>
<feature type="transmembrane region" description="Helical" evidence="6">
    <location>
        <begin position="119"/>
        <end position="140"/>
    </location>
</feature>
<evidence type="ECO:0000256" key="2">
    <source>
        <dbReference type="ARBA" id="ARBA00022475"/>
    </source>
</evidence>
<dbReference type="EMBL" id="JPMD01000010">
    <property type="protein sequence ID" value="KEZ87623.1"/>
    <property type="molecule type" value="Genomic_DNA"/>
</dbReference>
<proteinExistence type="predicted"/>
<feature type="transmembrane region" description="Helical" evidence="6">
    <location>
        <begin position="152"/>
        <end position="174"/>
    </location>
</feature>
<name>A0A084JF89_9CLOT</name>
<evidence type="ECO:0000256" key="1">
    <source>
        <dbReference type="ARBA" id="ARBA00004651"/>
    </source>
</evidence>
<evidence type="ECO:0000313" key="8">
    <source>
        <dbReference type="Proteomes" id="UP000028542"/>
    </source>
</evidence>
<dbReference type="Proteomes" id="UP000028542">
    <property type="component" value="Unassembled WGS sequence"/>
</dbReference>
<evidence type="ECO:0000313" key="7">
    <source>
        <dbReference type="EMBL" id="KEZ87623.1"/>
    </source>
</evidence>
<dbReference type="Pfam" id="PF01943">
    <property type="entry name" value="Polysacc_synt"/>
    <property type="match status" value="1"/>
</dbReference>
<dbReference type="InterPro" id="IPR050833">
    <property type="entry name" value="Poly_Biosynth_Transport"/>
</dbReference>
<keyword evidence="5 6" id="KW-0472">Membrane</keyword>
<evidence type="ECO:0000256" key="3">
    <source>
        <dbReference type="ARBA" id="ARBA00022692"/>
    </source>
</evidence>
<feature type="transmembrane region" description="Helical" evidence="6">
    <location>
        <begin position="180"/>
        <end position="202"/>
    </location>
</feature>
<feature type="transmembrane region" description="Helical" evidence="6">
    <location>
        <begin position="51"/>
        <end position="69"/>
    </location>
</feature>
<dbReference type="RefSeq" id="WP_035130899.1">
    <property type="nucleotide sequence ID" value="NZ_JPMD01000010.1"/>
</dbReference>
<feature type="transmembrane region" description="Helical" evidence="6">
    <location>
        <begin position="434"/>
        <end position="455"/>
    </location>
</feature>
<feature type="transmembrane region" description="Helical" evidence="6">
    <location>
        <begin position="396"/>
        <end position="413"/>
    </location>
</feature>
<keyword evidence="2" id="KW-1003">Cell membrane</keyword>
<evidence type="ECO:0000256" key="4">
    <source>
        <dbReference type="ARBA" id="ARBA00022989"/>
    </source>
</evidence>
<comment type="caution">
    <text evidence="7">The sequence shown here is derived from an EMBL/GenBank/DDBJ whole genome shotgun (WGS) entry which is preliminary data.</text>
</comment>
<dbReference type="GO" id="GO:0005886">
    <property type="term" value="C:plasma membrane"/>
    <property type="evidence" value="ECO:0007669"/>
    <property type="project" value="UniProtKB-SubCell"/>
</dbReference>
<feature type="transmembrane region" description="Helical" evidence="6">
    <location>
        <begin position="304"/>
        <end position="323"/>
    </location>
</feature>
<keyword evidence="8" id="KW-1185">Reference proteome</keyword>
<dbReference type="PANTHER" id="PTHR30250">
    <property type="entry name" value="PST FAMILY PREDICTED COLANIC ACID TRANSPORTER"/>
    <property type="match status" value="1"/>
</dbReference>
<organism evidence="7 8">
    <name type="scientific">Clostridium sulfidigenes</name>
    <dbReference type="NCBI Taxonomy" id="318464"/>
    <lineage>
        <taxon>Bacteria</taxon>
        <taxon>Bacillati</taxon>
        <taxon>Bacillota</taxon>
        <taxon>Clostridia</taxon>
        <taxon>Eubacteriales</taxon>
        <taxon>Clostridiaceae</taxon>
        <taxon>Clostridium</taxon>
    </lineage>
</organism>
<feature type="transmembrane region" description="Helical" evidence="6">
    <location>
        <begin position="90"/>
        <end position="113"/>
    </location>
</feature>
<evidence type="ECO:0000256" key="6">
    <source>
        <dbReference type="SAM" id="Phobius"/>
    </source>
</evidence>
<dbReference type="eggNOG" id="COG2244">
    <property type="taxonomic scope" value="Bacteria"/>
</dbReference>
<accession>A0A084JF89</accession>
<feature type="transmembrane region" description="Helical" evidence="6">
    <location>
        <begin position="335"/>
        <end position="352"/>
    </location>
</feature>
<reference evidence="7 8" key="1">
    <citation type="submission" date="2014-07" db="EMBL/GenBank/DDBJ databases">
        <title>Draft genome of Clostridium sulfidigenes 113A isolated from sediments associated with methane hydrate from Krishna Godavari basin.</title>
        <authorList>
            <person name="Honkalas V.S."/>
            <person name="Dabir A.P."/>
            <person name="Arora P."/>
            <person name="Dhakephalkar P.K."/>
        </authorList>
    </citation>
    <scope>NUCLEOTIDE SEQUENCE [LARGE SCALE GENOMIC DNA]</scope>
    <source>
        <strain evidence="7 8">113A</strain>
    </source>
</reference>
<protein>
    <submittedName>
        <fullName evidence="7">Uncharacterized protein</fullName>
    </submittedName>
</protein>
<dbReference type="PANTHER" id="PTHR30250:SF26">
    <property type="entry name" value="PSMA PROTEIN"/>
    <property type="match status" value="1"/>
</dbReference>
<feature type="transmembrane region" description="Helical" evidence="6">
    <location>
        <begin position="12"/>
        <end position="31"/>
    </location>
</feature>
<keyword evidence="4 6" id="KW-1133">Transmembrane helix</keyword>
<comment type="subcellular location">
    <subcellularLocation>
        <location evidence="1">Cell membrane</location>
        <topology evidence="1">Multi-pass membrane protein</topology>
    </subcellularLocation>
</comment>
<evidence type="ECO:0000256" key="5">
    <source>
        <dbReference type="ARBA" id="ARBA00023136"/>
    </source>
</evidence>